<evidence type="ECO:0000256" key="3">
    <source>
        <dbReference type="ARBA" id="ARBA00022989"/>
    </source>
</evidence>
<evidence type="ECO:0000256" key="5">
    <source>
        <dbReference type="SAM" id="MobiDB-lite"/>
    </source>
</evidence>
<dbReference type="PANTHER" id="PTHR11662">
    <property type="entry name" value="SOLUTE CARRIER FAMILY 17"/>
    <property type="match status" value="1"/>
</dbReference>
<evidence type="ECO:0000256" key="4">
    <source>
        <dbReference type="ARBA" id="ARBA00023136"/>
    </source>
</evidence>
<feature type="compositionally biased region" description="Basic and acidic residues" evidence="5">
    <location>
        <begin position="83"/>
        <end position="99"/>
    </location>
</feature>
<dbReference type="AlphaFoldDB" id="A0AAE1TQ69"/>
<proteinExistence type="predicted"/>
<sequence length="370" mass="41901">MEVIARMETEEDLLAVTPIRPDSDNDNSLSQTDGVANQIQATSDKKTYGDSTTKAASNPEKKKHEQSHINGTAKLNMRQTDGMVREDKTDIERGREKQQRQSCGMEGNRRQKRGRQWKKQKDEEGSKYSRRLYLSSRDHGRDQTPPQGRYQRHINQPYCRLPTTITIIIPRMAYKPHSGVVLPSFLTLFTSLCFSVSKELFIVLRVLEGLGQALMYPALNSMLTAWVPPRERDTFMAVLLSGAMLGTMLAMLVGGWLSSCSGIFMFYLFSCLGVLWGVPWDIVAHDHPERHPRISKAELDYIIAHRTYVKRDKVAATTPVKYLVAGTTSTDFIFNNGTLEELLRTLWALIVLYAQRASPVFWNAAALLTN</sequence>
<organism evidence="7 8">
    <name type="scientific">Petrolisthes manimaculis</name>
    <dbReference type="NCBI Taxonomy" id="1843537"/>
    <lineage>
        <taxon>Eukaryota</taxon>
        <taxon>Metazoa</taxon>
        <taxon>Ecdysozoa</taxon>
        <taxon>Arthropoda</taxon>
        <taxon>Crustacea</taxon>
        <taxon>Multicrustacea</taxon>
        <taxon>Malacostraca</taxon>
        <taxon>Eumalacostraca</taxon>
        <taxon>Eucarida</taxon>
        <taxon>Decapoda</taxon>
        <taxon>Pleocyemata</taxon>
        <taxon>Anomura</taxon>
        <taxon>Galatheoidea</taxon>
        <taxon>Porcellanidae</taxon>
        <taxon>Petrolisthes</taxon>
    </lineage>
</organism>
<keyword evidence="3 6" id="KW-1133">Transmembrane helix</keyword>
<dbReference type="GO" id="GO:0022857">
    <property type="term" value="F:transmembrane transporter activity"/>
    <property type="evidence" value="ECO:0007669"/>
    <property type="project" value="InterPro"/>
</dbReference>
<feature type="transmembrane region" description="Helical" evidence="6">
    <location>
        <begin position="234"/>
        <end position="257"/>
    </location>
</feature>
<dbReference type="InterPro" id="IPR036259">
    <property type="entry name" value="MFS_trans_sf"/>
</dbReference>
<dbReference type="Gene3D" id="1.20.1250.20">
    <property type="entry name" value="MFS general substrate transporter like domains"/>
    <property type="match status" value="1"/>
</dbReference>
<evidence type="ECO:0000313" key="7">
    <source>
        <dbReference type="EMBL" id="KAK4293672.1"/>
    </source>
</evidence>
<feature type="compositionally biased region" description="Polar residues" evidence="5">
    <location>
        <begin position="26"/>
        <end position="42"/>
    </location>
</feature>
<protein>
    <recommendedName>
        <fullName evidence="9">Major facilitator superfamily (MFS) profile domain-containing protein</fullName>
    </recommendedName>
</protein>
<gene>
    <name evidence="7" type="ORF">Pmani_033643</name>
</gene>
<keyword evidence="2 6" id="KW-0812">Transmembrane</keyword>
<reference evidence="7" key="1">
    <citation type="submission" date="2023-11" db="EMBL/GenBank/DDBJ databases">
        <title>Genome assemblies of two species of porcelain crab, Petrolisthes cinctipes and Petrolisthes manimaculis (Anomura: Porcellanidae).</title>
        <authorList>
            <person name="Angst P."/>
        </authorList>
    </citation>
    <scope>NUCLEOTIDE SEQUENCE</scope>
    <source>
        <strain evidence="7">PB745_02</strain>
        <tissue evidence="7">Gill</tissue>
    </source>
</reference>
<dbReference type="GO" id="GO:0006820">
    <property type="term" value="P:monoatomic anion transport"/>
    <property type="evidence" value="ECO:0007669"/>
    <property type="project" value="TreeGrafter"/>
</dbReference>
<comment type="caution">
    <text evidence="7">The sequence shown here is derived from an EMBL/GenBank/DDBJ whole genome shotgun (WGS) entry which is preliminary data.</text>
</comment>
<feature type="region of interest" description="Disordered" evidence="5">
    <location>
        <begin position="1"/>
        <end position="151"/>
    </location>
</feature>
<name>A0AAE1TQ69_9EUCA</name>
<dbReference type="EMBL" id="JAWZYT010004488">
    <property type="protein sequence ID" value="KAK4293672.1"/>
    <property type="molecule type" value="Genomic_DNA"/>
</dbReference>
<comment type="subcellular location">
    <subcellularLocation>
        <location evidence="1">Membrane</location>
        <topology evidence="1">Multi-pass membrane protein</topology>
    </subcellularLocation>
</comment>
<evidence type="ECO:0000313" key="8">
    <source>
        <dbReference type="Proteomes" id="UP001292094"/>
    </source>
</evidence>
<accession>A0AAE1TQ69</accession>
<evidence type="ECO:0000256" key="2">
    <source>
        <dbReference type="ARBA" id="ARBA00022692"/>
    </source>
</evidence>
<keyword evidence="4 6" id="KW-0472">Membrane</keyword>
<dbReference type="Proteomes" id="UP001292094">
    <property type="component" value="Unassembled WGS sequence"/>
</dbReference>
<evidence type="ECO:0000256" key="6">
    <source>
        <dbReference type="SAM" id="Phobius"/>
    </source>
</evidence>
<dbReference type="PANTHER" id="PTHR11662:SF399">
    <property type="entry name" value="FI19708P1-RELATED"/>
    <property type="match status" value="1"/>
</dbReference>
<evidence type="ECO:0008006" key="9">
    <source>
        <dbReference type="Google" id="ProtNLM"/>
    </source>
</evidence>
<dbReference type="InterPro" id="IPR050382">
    <property type="entry name" value="MFS_Na/Anion_cotransporter"/>
</dbReference>
<dbReference type="SUPFAM" id="SSF103473">
    <property type="entry name" value="MFS general substrate transporter"/>
    <property type="match status" value="1"/>
</dbReference>
<evidence type="ECO:0000256" key="1">
    <source>
        <dbReference type="ARBA" id="ARBA00004141"/>
    </source>
</evidence>
<feature type="transmembrane region" description="Helical" evidence="6">
    <location>
        <begin position="263"/>
        <end position="283"/>
    </location>
</feature>
<keyword evidence="8" id="KW-1185">Reference proteome</keyword>
<dbReference type="Pfam" id="PF07690">
    <property type="entry name" value="MFS_1"/>
    <property type="match status" value="1"/>
</dbReference>
<dbReference type="GO" id="GO:0016020">
    <property type="term" value="C:membrane"/>
    <property type="evidence" value="ECO:0007669"/>
    <property type="project" value="UniProtKB-SubCell"/>
</dbReference>
<dbReference type="InterPro" id="IPR011701">
    <property type="entry name" value="MFS"/>
</dbReference>